<protein>
    <recommendedName>
        <fullName evidence="3">ATPase</fullName>
    </recommendedName>
</protein>
<sequence length="374" mass="42466">MSTIKNYYAGGNTSVGFYSLYDEALKGLDRLYIFKGGPGTGKSSFMRTIGMTMADKGYNIQFLHCSSDNNSLDGVIIPELKLGFVDGTAPHIVDPKFPGVIDEIINLGEFWDDKKLKENGKEIIKLTQDISANFKRAYEQFAEAKSIHDEWEDIYLAEMNFDKANEVTETLIEKIFTREITKEENPTTKRIFFGAATPQGAVNFIDNITEDKEKRYIVKGRPGSGKSTMMKKIGKRAEELGLSVEYFPCGFDPNSLDMVIIPTLSVAVLDGTAPHVIDATRDNDEIVDMFALCINPNVEVEKEKELHNIESRYKIKMTIGTNYIKEAKRLHDLLERYYVAAMDFERINAKREEILDEVLQYAEEKAQYKSEVIF</sequence>
<evidence type="ECO:0008006" key="3">
    <source>
        <dbReference type="Google" id="ProtNLM"/>
    </source>
</evidence>
<dbReference type="SUPFAM" id="SSF52540">
    <property type="entry name" value="P-loop containing nucleoside triphosphate hydrolases"/>
    <property type="match status" value="3"/>
</dbReference>
<dbReference type="STRING" id="1413211.U473_08065"/>
<dbReference type="EMBL" id="LSKU01000001">
    <property type="protein sequence ID" value="KXG43968.1"/>
    <property type="molecule type" value="Genomic_DNA"/>
</dbReference>
<dbReference type="Gene3D" id="3.40.50.300">
    <property type="entry name" value="P-loop containing nucleotide triphosphate hydrolases"/>
    <property type="match status" value="1"/>
</dbReference>
<comment type="caution">
    <text evidence="1">The sequence shown here is derived from an EMBL/GenBank/DDBJ whole genome shotgun (WGS) entry which is preliminary data.</text>
</comment>
<gene>
    <name evidence="1" type="ORF">U473_08065</name>
</gene>
<dbReference type="Proteomes" id="UP000070352">
    <property type="component" value="Unassembled WGS sequence"/>
</dbReference>
<name>A0A135L4N3_9BACI</name>
<dbReference type="RefSeq" id="WP_068725124.1">
    <property type="nucleotide sequence ID" value="NZ_LSKU01000001.1"/>
</dbReference>
<organism evidence="1 2">
    <name type="scientific">Tepidibacillus decaturensis</name>
    <dbReference type="NCBI Taxonomy" id="1413211"/>
    <lineage>
        <taxon>Bacteria</taxon>
        <taxon>Bacillati</taxon>
        <taxon>Bacillota</taxon>
        <taxon>Bacilli</taxon>
        <taxon>Bacillales</taxon>
        <taxon>Bacillaceae</taxon>
        <taxon>Tepidibacillus</taxon>
    </lineage>
</organism>
<proteinExistence type="predicted"/>
<dbReference type="AlphaFoldDB" id="A0A135L4N3"/>
<evidence type="ECO:0000313" key="2">
    <source>
        <dbReference type="Proteomes" id="UP000070352"/>
    </source>
</evidence>
<accession>A0A135L4N3</accession>
<reference evidence="1 2" key="1">
    <citation type="submission" date="2016-02" db="EMBL/GenBank/DDBJ databases">
        <title>Draft Genome for Tepidibacillus decaturensis nov. sp. Strain Z9, an Anaerobic, Moderately Thermophilic and Heterotrophic Bacterium from Deep Subsurface of the Illinois Basin, USA.</title>
        <authorList>
            <person name="Dong Y."/>
            <person name="Chang J.Y."/>
            <person name="Sanford R."/>
            <person name="Fouke B.W."/>
        </authorList>
    </citation>
    <scope>NUCLEOTIDE SEQUENCE [LARGE SCALE GENOMIC DNA]</scope>
    <source>
        <strain evidence="1 2">Z9</strain>
    </source>
</reference>
<keyword evidence="2" id="KW-1185">Reference proteome</keyword>
<dbReference type="OrthoDB" id="9781752at2"/>
<dbReference type="InterPro" id="IPR027417">
    <property type="entry name" value="P-loop_NTPase"/>
</dbReference>
<evidence type="ECO:0000313" key="1">
    <source>
        <dbReference type="EMBL" id="KXG43968.1"/>
    </source>
</evidence>